<gene>
    <name evidence="3" type="primary">ccsA</name>
    <name evidence="3" type="ORF">H0A36_04395</name>
</gene>
<comment type="caution">
    <text evidence="3">The sequence shown here is derived from an EMBL/GenBank/DDBJ whole genome shotgun (WGS) entry which is preliminary data.</text>
</comment>
<feature type="transmembrane region" description="Helical" evidence="1">
    <location>
        <begin position="239"/>
        <end position="260"/>
    </location>
</feature>
<feature type="transmembrane region" description="Helical" evidence="1">
    <location>
        <begin position="61"/>
        <end position="85"/>
    </location>
</feature>
<dbReference type="PANTHER" id="PTHR38034:SF1">
    <property type="entry name" value="INNER MEMBRANE PROTEIN YPJD"/>
    <property type="match status" value="1"/>
</dbReference>
<keyword evidence="4" id="KW-1185">Reference proteome</keyword>
<feature type="transmembrane region" description="Helical" evidence="1">
    <location>
        <begin position="128"/>
        <end position="150"/>
    </location>
</feature>
<name>A0A853I6P6_9GAMM</name>
<keyword evidence="1" id="KW-0472">Membrane</keyword>
<dbReference type="GO" id="GO:0020037">
    <property type="term" value="F:heme binding"/>
    <property type="evidence" value="ECO:0007669"/>
    <property type="project" value="InterPro"/>
</dbReference>
<feature type="transmembrane region" description="Helical" evidence="1">
    <location>
        <begin position="211"/>
        <end position="227"/>
    </location>
</feature>
<dbReference type="PANTHER" id="PTHR38034">
    <property type="entry name" value="INNER MEMBRANE PROTEIN YPJD"/>
    <property type="match status" value="1"/>
</dbReference>
<evidence type="ECO:0000256" key="1">
    <source>
        <dbReference type="SAM" id="Phobius"/>
    </source>
</evidence>
<feature type="domain" description="Cytochrome c assembly protein" evidence="2">
    <location>
        <begin position="49"/>
        <end position="260"/>
    </location>
</feature>
<dbReference type="AlphaFoldDB" id="A0A853I6P6"/>
<dbReference type="InterPro" id="IPR052372">
    <property type="entry name" value="YpjD/HemX"/>
</dbReference>
<feature type="transmembrane region" description="Helical" evidence="1">
    <location>
        <begin position="92"/>
        <end position="108"/>
    </location>
</feature>
<organism evidence="3 4">
    <name type="scientific">Spartinivicinus marinus</name>
    <dbReference type="NCBI Taxonomy" id="2994442"/>
    <lineage>
        <taxon>Bacteria</taxon>
        <taxon>Pseudomonadati</taxon>
        <taxon>Pseudomonadota</taxon>
        <taxon>Gammaproteobacteria</taxon>
        <taxon>Oceanospirillales</taxon>
        <taxon>Zooshikellaceae</taxon>
        <taxon>Spartinivicinus</taxon>
    </lineage>
</organism>
<evidence type="ECO:0000313" key="3">
    <source>
        <dbReference type="EMBL" id="NYZ65237.1"/>
    </source>
</evidence>
<evidence type="ECO:0000313" key="4">
    <source>
        <dbReference type="Proteomes" id="UP000569732"/>
    </source>
</evidence>
<dbReference type="GO" id="GO:0005886">
    <property type="term" value="C:plasma membrane"/>
    <property type="evidence" value="ECO:0007669"/>
    <property type="project" value="TreeGrafter"/>
</dbReference>
<keyword evidence="1" id="KW-1133">Transmembrane helix</keyword>
<feature type="transmembrane region" description="Helical" evidence="1">
    <location>
        <begin position="6"/>
        <end position="24"/>
    </location>
</feature>
<dbReference type="InterPro" id="IPR002541">
    <property type="entry name" value="Cyt_c_assembly"/>
</dbReference>
<accession>A0A853I6P6</accession>
<dbReference type="EMBL" id="JACCKB010000004">
    <property type="protein sequence ID" value="NYZ65237.1"/>
    <property type="molecule type" value="Genomic_DNA"/>
</dbReference>
<feature type="transmembrane region" description="Helical" evidence="1">
    <location>
        <begin position="36"/>
        <end position="55"/>
    </location>
</feature>
<sequence>MNIIIISLFAIICYCTTAIGQALAIKQNKQFRKSLVLFLGFSASLLQAISLYLLIHEPNGINLGFYNVSSVISWMIINIVLLSALKKPVESLLIFLAPLAALTIIFAVTQDAPKTVIPERDFGMLGHILFSILAYSILTIAAFQAVLLAYQNYKLKHHQLKGILKVFPPLQTMESLLFEFVWAGLILLTASLATGFLFVDDLLAQHLAHKTLLSIFAWLVFATLLWGRHQLGWRGNTAIKWTISGTTLLMLSYFGSKFVLDLVLQGR</sequence>
<dbReference type="GO" id="GO:0017004">
    <property type="term" value="P:cytochrome complex assembly"/>
    <property type="evidence" value="ECO:0007669"/>
    <property type="project" value="InterPro"/>
</dbReference>
<feature type="transmembrane region" description="Helical" evidence="1">
    <location>
        <begin position="176"/>
        <end position="199"/>
    </location>
</feature>
<dbReference type="Pfam" id="PF01578">
    <property type="entry name" value="Cytochrom_C_asm"/>
    <property type="match status" value="1"/>
</dbReference>
<reference evidence="3 4" key="1">
    <citation type="submission" date="2020-07" db="EMBL/GenBank/DDBJ databases">
        <title>Endozoicomonas sp. nov., isolated from sediment.</title>
        <authorList>
            <person name="Gu T."/>
        </authorList>
    </citation>
    <scope>NUCLEOTIDE SEQUENCE [LARGE SCALE GENOMIC DNA]</scope>
    <source>
        <strain evidence="3 4">SM1973</strain>
    </source>
</reference>
<dbReference type="RefSeq" id="WP_180567271.1">
    <property type="nucleotide sequence ID" value="NZ_JACCKB010000004.1"/>
</dbReference>
<proteinExistence type="predicted"/>
<protein>
    <submittedName>
        <fullName evidence="3">Cytochrome c biogenesis protein CcsA</fullName>
    </submittedName>
</protein>
<dbReference type="Proteomes" id="UP000569732">
    <property type="component" value="Unassembled WGS sequence"/>
</dbReference>
<keyword evidence="1" id="KW-0812">Transmembrane</keyword>
<evidence type="ECO:0000259" key="2">
    <source>
        <dbReference type="Pfam" id="PF01578"/>
    </source>
</evidence>